<keyword evidence="3" id="KW-1185">Reference proteome</keyword>
<dbReference type="RefSeq" id="WP_075136273.1">
    <property type="nucleotide sequence ID" value="NZ_MSIF01000018.1"/>
</dbReference>
<sequence length="416" mass="42887">MANTALADDSVTQFGPLLRRHRTSVGLTQRMLADLSTVSVRAIRDLERGKARPRQDTVRLLTGALRLGRCASEDLELAAGVRAGRALREEYGPHVAAPPTVLTPMFGRDAELGAVVRELDSGEGRLLTLHGLPGVGRTRLAAEVAARLHRAGTPVLWVSAPHADGPLTQPVRDLRLAGVVGSVAAALFDPSGGGAALAELVGDRDTLLVVDGVTGARPRADALLGLLGDCPRLRVLVTADGPCGLPGERPFLLAPLPVPVATEPRVLADEPAVRLFVHHVAAARHLSAADAPDIAEVCALTDGLPPALAAAASWLAVYDLPTLREVLRADPAALVGADLMSRLAARVAALAPADRAALVGLAGAARTLAEVAAGTGRTVADAGGLVRDLVRRGLLLVSHSAGQSRFAVPVLVGALL</sequence>
<dbReference type="Gene3D" id="1.10.260.40">
    <property type="entry name" value="lambda repressor-like DNA-binding domains"/>
    <property type="match status" value="1"/>
</dbReference>
<protein>
    <recommendedName>
        <fullName evidence="1">HTH cro/C1-type domain-containing protein</fullName>
    </recommendedName>
</protein>
<evidence type="ECO:0000313" key="2">
    <source>
        <dbReference type="EMBL" id="OLF06972.1"/>
    </source>
</evidence>
<dbReference type="EMBL" id="MSIF01000018">
    <property type="protein sequence ID" value="OLF06972.1"/>
    <property type="molecule type" value="Genomic_DNA"/>
</dbReference>
<dbReference type="SUPFAM" id="SSF47413">
    <property type="entry name" value="lambda repressor-like DNA-binding domains"/>
    <property type="match status" value="1"/>
</dbReference>
<dbReference type="Gene3D" id="3.40.50.300">
    <property type="entry name" value="P-loop containing nucleotide triphosphate hydrolases"/>
    <property type="match status" value="1"/>
</dbReference>
<comment type="caution">
    <text evidence="2">The sequence shown here is derived from an EMBL/GenBank/DDBJ whole genome shotgun (WGS) entry which is preliminary data.</text>
</comment>
<feature type="domain" description="HTH cro/C1-type" evidence="1">
    <location>
        <begin position="18"/>
        <end position="65"/>
    </location>
</feature>
<evidence type="ECO:0000259" key="1">
    <source>
        <dbReference type="PROSITE" id="PS50943"/>
    </source>
</evidence>
<dbReference type="GO" id="GO:0003677">
    <property type="term" value="F:DNA binding"/>
    <property type="evidence" value="ECO:0007669"/>
    <property type="project" value="InterPro"/>
</dbReference>
<dbReference type="Proteomes" id="UP000185696">
    <property type="component" value="Unassembled WGS sequence"/>
</dbReference>
<reference evidence="2 3" key="1">
    <citation type="submission" date="2016-12" db="EMBL/GenBank/DDBJ databases">
        <title>The draft genome sequence of Actinophytocola xinjiangensis.</title>
        <authorList>
            <person name="Wang W."/>
            <person name="Yuan L."/>
        </authorList>
    </citation>
    <scope>NUCLEOTIDE SEQUENCE [LARGE SCALE GENOMIC DNA]</scope>
    <source>
        <strain evidence="2 3">CGMCC 4.4663</strain>
    </source>
</reference>
<dbReference type="PANTHER" id="PTHR47691">
    <property type="entry name" value="REGULATOR-RELATED"/>
    <property type="match status" value="1"/>
</dbReference>
<dbReference type="InterPro" id="IPR027417">
    <property type="entry name" value="P-loop_NTPase"/>
</dbReference>
<dbReference type="CDD" id="cd00093">
    <property type="entry name" value="HTH_XRE"/>
    <property type="match status" value="1"/>
</dbReference>
<dbReference type="SUPFAM" id="SSF52540">
    <property type="entry name" value="P-loop containing nucleoside triphosphate hydrolases"/>
    <property type="match status" value="1"/>
</dbReference>
<dbReference type="InterPro" id="IPR001387">
    <property type="entry name" value="Cro/C1-type_HTH"/>
</dbReference>
<proteinExistence type="predicted"/>
<dbReference type="SMART" id="SM00530">
    <property type="entry name" value="HTH_XRE"/>
    <property type="match status" value="1"/>
</dbReference>
<gene>
    <name evidence="2" type="ORF">BLA60_29370</name>
</gene>
<dbReference type="Pfam" id="PF01381">
    <property type="entry name" value="HTH_3"/>
    <property type="match status" value="1"/>
</dbReference>
<evidence type="ECO:0000313" key="3">
    <source>
        <dbReference type="Proteomes" id="UP000185696"/>
    </source>
</evidence>
<dbReference type="PROSITE" id="PS50943">
    <property type="entry name" value="HTH_CROC1"/>
    <property type="match status" value="1"/>
</dbReference>
<name>A0A7Z1AWV4_9PSEU</name>
<dbReference type="InterPro" id="IPR010982">
    <property type="entry name" value="Lambda_DNA-bd_dom_sf"/>
</dbReference>
<dbReference type="PANTHER" id="PTHR47691:SF3">
    <property type="entry name" value="HTH-TYPE TRANSCRIPTIONAL REGULATOR RV0890C-RELATED"/>
    <property type="match status" value="1"/>
</dbReference>
<dbReference type="AlphaFoldDB" id="A0A7Z1AWV4"/>
<accession>A0A7Z1AWV4</accession>
<organism evidence="2 3">
    <name type="scientific">Actinophytocola xinjiangensis</name>
    <dbReference type="NCBI Taxonomy" id="485602"/>
    <lineage>
        <taxon>Bacteria</taxon>
        <taxon>Bacillati</taxon>
        <taxon>Actinomycetota</taxon>
        <taxon>Actinomycetes</taxon>
        <taxon>Pseudonocardiales</taxon>
        <taxon>Pseudonocardiaceae</taxon>
    </lineage>
</organism>